<dbReference type="Proteomes" id="UP001154078">
    <property type="component" value="Chromosome 1"/>
</dbReference>
<feature type="transmembrane region" description="Helical" evidence="6">
    <location>
        <begin position="423"/>
        <end position="445"/>
    </location>
</feature>
<accession>A0A9P0ARN5</accession>
<feature type="transmembrane region" description="Helical" evidence="6">
    <location>
        <begin position="267"/>
        <end position="292"/>
    </location>
</feature>
<keyword evidence="9" id="KW-1185">Reference proteome</keyword>
<proteinExistence type="predicted"/>
<evidence type="ECO:0000256" key="4">
    <source>
        <dbReference type="ARBA" id="ARBA00023136"/>
    </source>
</evidence>
<feature type="transmembrane region" description="Helical" evidence="6">
    <location>
        <begin position="130"/>
        <end position="149"/>
    </location>
</feature>
<gene>
    <name evidence="8" type="ORF">MELIAE_LOCUS295</name>
</gene>
<dbReference type="OrthoDB" id="1684102at2759"/>
<feature type="transmembrane region" description="Helical" evidence="6">
    <location>
        <begin position="65"/>
        <end position="89"/>
    </location>
</feature>
<feature type="compositionally biased region" description="Basic and acidic residues" evidence="5">
    <location>
        <begin position="25"/>
        <end position="34"/>
    </location>
</feature>
<evidence type="ECO:0000256" key="1">
    <source>
        <dbReference type="ARBA" id="ARBA00004141"/>
    </source>
</evidence>
<organism evidence="8 9">
    <name type="scientific">Brassicogethes aeneus</name>
    <name type="common">Rape pollen beetle</name>
    <name type="synonym">Meligethes aeneus</name>
    <dbReference type="NCBI Taxonomy" id="1431903"/>
    <lineage>
        <taxon>Eukaryota</taxon>
        <taxon>Metazoa</taxon>
        <taxon>Ecdysozoa</taxon>
        <taxon>Arthropoda</taxon>
        <taxon>Hexapoda</taxon>
        <taxon>Insecta</taxon>
        <taxon>Pterygota</taxon>
        <taxon>Neoptera</taxon>
        <taxon>Endopterygota</taxon>
        <taxon>Coleoptera</taxon>
        <taxon>Polyphaga</taxon>
        <taxon>Cucujiformia</taxon>
        <taxon>Nitidulidae</taxon>
        <taxon>Meligethinae</taxon>
        <taxon>Brassicogethes</taxon>
    </lineage>
</organism>
<dbReference type="InterPro" id="IPR013057">
    <property type="entry name" value="AA_transpt_TM"/>
</dbReference>
<feature type="transmembrane region" description="Helical" evidence="6">
    <location>
        <begin position="359"/>
        <end position="376"/>
    </location>
</feature>
<evidence type="ECO:0000256" key="6">
    <source>
        <dbReference type="SAM" id="Phobius"/>
    </source>
</evidence>
<keyword evidence="4 6" id="KW-0472">Membrane</keyword>
<feature type="transmembrane region" description="Helical" evidence="6">
    <location>
        <begin position="312"/>
        <end position="338"/>
    </location>
</feature>
<evidence type="ECO:0000313" key="8">
    <source>
        <dbReference type="EMBL" id="CAH0546039.1"/>
    </source>
</evidence>
<dbReference type="GO" id="GO:0005774">
    <property type="term" value="C:vacuolar membrane"/>
    <property type="evidence" value="ECO:0007669"/>
    <property type="project" value="TreeGrafter"/>
</dbReference>
<keyword evidence="2 6" id="KW-0812">Transmembrane</keyword>
<dbReference type="GO" id="GO:0015179">
    <property type="term" value="F:L-amino acid transmembrane transporter activity"/>
    <property type="evidence" value="ECO:0007669"/>
    <property type="project" value="TreeGrafter"/>
</dbReference>
<dbReference type="PANTHER" id="PTHR22950:SF340">
    <property type="entry name" value="AMINO ACID TRANSPORTER TRANSMEMBRANE DOMAIN-CONTAINING PROTEIN-RELATED"/>
    <property type="match status" value="1"/>
</dbReference>
<evidence type="ECO:0000256" key="3">
    <source>
        <dbReference type="ARBA" id="ARBA00022989"/>
    </source>
</evidence>
<feature type="transmembrane region" description="Helical" evidence="6">
    <location>
        <begin position="195"/>
        <end position="217"/>
    </location>
</feature>
<dbReference type="AlphaFoldDB" id="A0A9P0ARN5"/>
<name>A0A9P0ARN5_BRAAE</name>
<dbReference type="EMBL" id="OV121132">
    <property type="protein sequence ID" value="CAH0546039.1"/>
    <property type="molecule type" value="Genomic_DNA"/>
</dbReference>
<reference evidence="8" key="1">
    <citation type="submission" date="2021-12" db="EMBL/GenBank/DDBJ databases">
        <authorList>
            <person name="King R."/>
        </authorList>
    </citation>
    <scope>NUCLEOTIDE SEQUENCE</scope>
</reference>
<feature type="region of interest" description="Disordered" evidence="5">
    <location>
        <begin position="1"/>
        <end position="36"/>
    </location>
</feature>
<feature type="transmembrane region" description="Helical" evidence="6">
    <location>
        <begin position="382"/>
        <end position="402"/>
    </location>
</feature>
<evidence type="ECO:0000256" key="5">
    <source>
        <dbReference type="SAM" id="MobiDB-lite"/>
    </source>
</evidence>
<evidence type="ECO:0000313" key="9">
    <source>
        <dbReference type="Proteomes" id="UP001154078"/>
    </source>
</evidence>
<dbReference type="Pfam" id="PF01490">
    <property type="entry name" value="Aa_trans"/>
    <property type="match status" value="1"/>
</dbReference>
<sequence length="450" mass="49682">MPGENVKMEPVGASKQQGEDDGDDYDPHLHRDVESPTTNAETLIHLLKGCLGTGILAMPEAFKRSGMSCGIVSTFLIGILCAYCLNTLVKSQYVICKRLKVGLLTYPESMKVACEIGPKCLNRFAPHAPLIVNIFLIVYQLGICCVYIVFVGANVKAVADYYMPPEKQIALPLFMLIFFIPFLAIICIRNLKLLAPFSVVANIITFVTFGVVCYYVFQNLPEFSKYESFGTLVDYPLYFGTTLFSLQAVGVVIALENNMATPKSFLGPFGVLNIGMGLVTVIYVGMGMMGYWQYGKDIKASVTLNFPPADYLAQAINIMYSIAIYISYGLQGFVPVQLLWSNYIVQRLEDSQHKLRWEYLLRFGCVVVTFVLAMTIPLLGLFISLVGSFCLSALGIAFPAIIELCAYWPDKLGPCRYVLFKDILLIIIGVVGLLAGSYSAILAIVTELTK</sequence>
<protein>
    <recommendedName>
        <fullName evidence="7">Amino acid transporter transmembrane domain-containing protein</fullName>
    </recommendedName>
</protein>
<dbReference type="PANTHER" id="PTHR22950">
    <property type="entry name" value="AMINO ACID TRANSPORTER"/>
    <property type="match status" value="1"/>
</dbReference>
<keyword evidence="3 6" id="KW-1133">Transmembrane helix</keyword>
<comment type="subcellular location">
    <subcellularLocation>
        <location evidence="1">Membrane</location>
        <topology evidence="1">Multi-pass membrane protein</topology>
    </subcellularLocation>
</comment>
<feature type="transmembrane region" description="Helical" evidence="6">
    <location>
        <begin position="237"/>
        <end position="255"/>
    </location>
</feature>
<feature type="transmembrane region" description="Helical" evidence="6">
    <location>
        <begin position="169"/>
        <end position="188"/>
    </location>
</feature>
<feature type="domain" description="Amino acid transporter transmembrane" evidence="7">
    <location>
        <begin position="37"/>
        <end position="441"/>
    </location>
</feature>
<evidence type="ECO:0000259" key="7">
    <source>
        <dbReference type="Pfam" id="PF01490"/>
    </source>
</evidence>
<evidence type="ECO:0000256" key="2">
    <source>
        <dbReference type="ARBA" id="ARBA00022692"/>
    </source>
</evidence>